<accession>A0A0M3AXW0</accession>
<reference evidence="2 3" key="1">
    <citation type="submission" date="2015-04" db="EMBL/GenBank/DDBJ databases">
        <title>Genome sequence of aromatic hydrocarbons-degrading Sphingobium chungbukense DJ77.</title>
        <authorList>
            <person name="Kim Y.-C."/>
            <person name="Chae J.-C."/>
        </authorList>
    </citation>
    <scope>NUCLEOTIDE SEQUENCE [LARGE SCALE GENOMIC DNA]</scope>
    <source>
        <strain evidence="2 3">DJ77</strain>
    </source>
</reference>
<evidence type="ECO:0000313" key="2">
    <source>
        <dbReference type="EMBL" id="KKW93419.1"/>
    </source>
</evidence>
<keyword evidence="1" id="KW-1133">Transmembrane helix</keyword>
<dbReference type="InterPro" id="IPR010295">
    <property type="entry name" value="DUF898"/>
</dbReference>
<dbReference type="Pfam" id="PF05987">
    <property type="entry name" value="DUF898"/>
    <property type="match status" value="1"/>
</dbReference>
<feature type="transmembrane region" description="Helical" evidence="1">
    <location>
        <begin position="240"/>
        <end position="267"/>
    </location>
</feature>
<dbReference type="AlphaFoldDB" id="A0A0M3AXW0"/>
<protein>
    <submittedName>
        <fullName evidence="2">Membrane protein</fullName>
    </submittedName>
</protein>
<evidence type="ECO:0000313" key="3">
    <source>
        <dbReference type="Proteomes" id="UP000033874"/>
    </source>
</evidence>
<dbReference type="EMBL" id="LBIC01000001">
    <property type="protein sequence ID" value="KKW93419.1"/>
    <property type="molecule type" value="Genomic_DNA"/>
</dbReference>
<dbReference type="PATRIC" id="fig|56193.3.peg.328"/>
<keyword evidence="1" id="KW-0472">Membrane</keyword>
<sequence length="361" mass="40205">MDQERIGGDGFAFEGNWRDYAPIAFTNLLLTIVTLGIYRFWATTRTRRYLWANTRFIDDRLEWTGTGRELFLGFLMVLVLIGIPFLFLQFGAQALVLQGHGGLAAILTLAAFVTIFYMVGLARFRALRYRLSRTWWHGIRGGSDDQGFGYGLSYLWKTAVGSLVLGLMIPWSMMSLWNERWNKMSFGPHMFQSAGNDGPTFRRFLLFYLFPIAAVVLGVVFAFAAAPMGGLQPGGNAGRLGAMVLVMGLFVLGIYAGLGLIALAFYAKFFREAVAGLSLTGLNFHFHARTKDWFLLFLGDIGLVIGTLGIGAIFLQYRHWKFFVTHMGATGTIYTDELTQSQTKTSRHGEGLLDALDVGAF</sequence>
<feature type="transmembrane region" description="Helical" evidence="1">
    <location>
        <begin position="20"/>
        <end position="41"/>
    </location>
</feature>
<feature type="transmembrane region" description="Helical" evidence="1">
    <location>
        <begin position="70"/>
        <end position="90"/>
    </location>
</feature>
<organism evidence="2 3">
    <name type="scientific">Sphingobium chungbukense</name>
    <dbReference type="NCBI Taxonomy" id="56193"/>
    <lineage>
        <taxon>Bacteria</taxon>
        <taxon>Pseudomonadati</taxon>
        <taxon>Pseudomonadota</taxon>
        <taxon>Alphaproteobacteria</taxon>
        <taxon>Sphingomonadales</taxon>
        <taxon>Sphingomonadaceae</taxon>
        <taxon>Sphingobium</taxon>
    </lineage>
</organism>
<dbReference type="STRING" id="56193.YP76_01600"/>
<dbReference type="RefSeq" id="WP_046761863.1">
    <property type="nucleotide sequence ID" value="NZ_LBIC01000001.1"/>
</dbReference>
<feature type="transmembrane region" description="Helical" evidence="1">
    <location>
        <begin position="102"/>
        <end position="124"/>
    </location>
</feature>
<gene>
    <name evidence="2" type="ORF">YP76_01600</name>
</gene>
<name>A0A0M3AXW0_9SPHN</name>
<proteinExistence type="predicted"/>
<comment type="caution">
    <text evidence="2">The sequence shown here is derived from an EMBL/GenBank/DDBJ whole genome shotgun (WGS) entry which is preliminary data.</text>
</comment>
<feature type="transmembrane region" description="Helical" evidence="1">
    <location>
        <begin position="205"/>
        <end position="228"/>
    </location>
</feature>
<keyword evidence="1" id="KW-0812">Transmembrane</keyword>
<keyword evidence="3" id="KW-1185">Reference proteome</keyword>
<feature type="transmembrane region" description="Helical" evidence="1">
    <location>
        <begin position="293"/>
        <end position="317"/>
    </location>
</feature>
<evidence type="ECO:0000256" key="1">
    <source>
        <dbReference type="SAM" id="Phobius"/>
    </source>
</evidence>
<dbReference type="Proteomes" id="UP000033874">
    <property type="component" value="Unassembled WGS sequence"/>
</dbReference>